<feature type="region of interest" description="Disordered" evidence="1">
    <location>
        <begin position="1"/>
        <end position="71"/>
    </location>
</feature>
<dbReference type="AlphaFoldDB" id="A0A9W8HCV8"/>
<organism evidence="2 3">
    <name type="scientific">Coemansia javaensis</name>
    <dbReference type="NCBI Taxonomy" id="2761396"/>
    <lineage>
        <taxon>Eukaryota</taxon>
        <taxon>Fungi</taxon>
        <taxon>Fungi incertae sedis</taxon>
        <taxon>Zoopagomycota</taxon>
        <taxon>Kickxellomycotina</taxon>
        <taxon>Kickxellomycetes</taxon>
        <taxon>Kickxellales</taxon>
        <taxon>Kickxellaceae</taxon>
        <taxon>Coemansia</taxon>
    </lineage>
</organism>
<reference evidence="2" key="1">
    <citation type="submission" date="2022-07" db="EMBL/GenBank/DDBJ databases">
        <title>Phylogenomic reconstructions and comparative analyses of Kickxellomycotina fungi.</title>
        <authorList>
            <person name="Reynolds N.K."/>
            <person name="Stajich J.E."/>
            <person name="Barry K."/>
            <person name="Grigoriev I.V."/>
            <person name="Crous P."/>
            <person name="Smith M.E."/>
        </authorList>
    </citation>
    <scope>NUCLEOTIDE SEQUENCE</scope>
    <source>
        <strain evidence="2">NBRC 105414</strain>
    </source>
</reference>
<dbReference type="Proteomes" id="UP001140217">
    <property type="component" value="Unassembled WGS sequence"/>
</dbReference>
<evidence type="ECO:0000313" key="2">
    <source>
        <dbReference type="EMBL" id="KAJ2780959.1"/>
    </source>
</evidence>
<evidence type="ECO:0000313" key="3">
    <source>
        <dbReference type="Proteomes" id="UP001140217"/>
    </source>
</evidence>
<feature type="compositionally biased region" description="Low complexity" evidence="1">
    <location>
        <begin position="50"/>
        <end position="61"/>
    </location>
</feature>
<name>A0A9W8HCV8_9FUNG</name>
<sequence>MDGRAPGPAALPRAGKWATRAGSVSSTGTDQTDDGSRFPAARPSGQGARQQQQQHQKQQQQNRHSAPPGSELRVGRFACIADLAFDDPRNVLNSAARFAQENYECSFCSWEEPTFKGLLDHIALSHPWYDLSIHRNIR</sequence>
<protein>
    <submittedName>
        <fullName evidence="2">Uncharacterized protein</fullName>
    </submittedName>
</protein>
<proteinExistence type="predicted"/>
<dbReference type="EMBL" id="JANBUL010000119">
    <property type="protein sequence ID" value="KAJ2780959.1"/>
    <property type="molecule type" value="Genomic_DNA"/>
</dbReference>
<keyword evidence="3" id="KW-1185">Reference proteome</keyword>
<accession>A0A9W8HCV8</accession>
<comment type="caution">
    <text evidence="2">The sequence shown here is derived from an EMBL/GenBank/DDBJ whole genome shotgun (WGS) entry which is preliminary data.</text>
</comment>
<gene>
    <name evidence="2" type="ORF">H4R18_003157</name>
</gene>
<dbReference type="OrthoDB" id="5513915at2759"/>
<feature type="compositionally biased region" description="Low complexity" evidence="1">
    <location>
        <begin position="1"/>
        <end position="15"/>
    </location>
</feature>
<evidence type="ECO:0000256" key="1">
    <source>
        <dbReference type="SAM" id="MobiDB-lite"/>
    </source>
</evidence>